<evidence type="ECO:0000256" key="1">
    <source>
        <dbReference type="ARBA" id="ARBA00004245"/>
    </source>
</evidence>
<dbReference type="Gene3D" id="3.40.850.10">
    <property type="entry name" value="Kinesin motor domain"/>
    <property type="match status" value="1"/>
</dbReference>
<keyword evidence="3 7" id="KW-0547">Nucleotide-binding</keyword>
<feature type="domain" description="Kinesin motor" evidence="8">
    <location>
        <begin position="23"/>
        <end position="153"/>
    </location>
</feature>
<dbReference type="GO" id="GO:0007052">
    <property type="term" value="P:mitotic spindle organization"/>
    <property type="evidence" value="ECO:0007669"/>
    <property type="project" value="TreeGrafter"/>
</dbReference>
<name>A0A0A9YW59_LYGHE</name>
<gene>
    <name evidence="9" type="primary">KIF2B</name>
    <name evidence="9" type="ORF">CM83_10940</name>
</gene>
<dbReference type="PANTHER" id="PTHR47969:SF15">
    <property type="entry name" value="CHROMOSOME-ASSOCIATED KINESIN KIF4A-RELATED"/>
    <property type="match status" value="1"/>
</dbReference>
<keyword evidence="5" id="KW-0175">Coiled coil</keyword>
<dbReference type="GO" id="GO:0007018">
    <property type="term" value="P:microtubule-based movement"/>
    <property type="evidence" value="ECO:0007669"/>
    <property type="project" value="InterPro"/>
</dbReference>
<evidence type="ECO:0000256" key="6">
    <source>
        <dbReference type="ARBA" id="ARBA00023212"/>
    </source>
</evidence>
<dbReference type="InterPro" id="IPR027640">
    <property type="entry name" value="Kinesin-like_fam"/>
</dbReference>
<evidence type="ECO:0000259" key="8">
    <source>
        <dbReference type="PROSITE" id="PS50067"/>
    </source>
</evidence>
<dbReference type="InterPro" id="IPR001752">
    <property type="entry name" value="Kinesin_motor_dom"/>
</dbReference>
<organism evidence="9">
    <name type="scientific">Lygus hesperus</name>
    <name type="common">Western plant bug</name>
    <dbReference type="NCBI Taxonomy" id="30085"/>
    <lineage>
        <taxon>Eukaryota</taxon>
        <taxon>Metazoa</taxon>
        <taxon>Ecdysozoa</taxon>
        <taxon>Arthropoda</taxon>
        <taxon>Hexapoda</taxon>
        <taxon>Insecta</taxon>
        <taxon>Pterygota</taxon>
        <taxon>Neoptera</taxon>
        <taxon>Paraneoptera</taxon>
        <taxon>Hemiptera</taxon>
        <taxon>Heteroptera</taxon>
        <taxon>Panheteroptera</taxon>
        <taxon>Cimicomorpha</taxon>
        <taxon>Miridae</taxon>
        <taxon>Mirini</taxon>
        <taxon>Lygus</taxon>
    </lineage>
</organism>
<dbReference type="GO" id="GO:0003777">
    <property type="term" value="F:microtubule motor activity"/>
    <property type="evidence" value="ECO:0007669"/>
    <property type="project" value="InterPro"/>
</dbReference>
<comment type="similarity">
    <text evidence="7">Belongs to the TRAFAC class myosin-kinesin ATPase superfamily. Kinesin family.</text>
</comment>
<reference evidence="9" key="2">
    <citation type="submission" date="2014-07" db="EMBL/GenBank/DDBJ databases">
        <authorList>
            <person name="Hull J."/>
        </authorList>
    </citation>
    <scope>NUCLEOTIDE SEQUENCE</scope>
</reference>
<evidence type="ECO:0000256" key="7">
    <source>
        <dbReference type="PROSITE-ProRule" id="PRU00283"/>
    </source>
</evidence>
<evidence type="ECO:0000256" key="5">
    <source>
        <dbReference type="ARBA" id="ARBA00023054"/>
    </source>
</evidence>
<dbReference type="SUPFAM" id="SSF52540">
    <property type="entry name" value="P-loop containing nucleoside triphosphate hydrolases"/>
    <property type="match status" value="1"/>
</dbReference>
<sequence length="153" mass="16937">LYFIGFFCNIQATLTIQSMNTSRVQVYCRVRPANSGVHTQSPAIDLPVLRVSSEKITVLSSSKSYANQTRSQTRKHNHTDAQMYTFDEVFDDSKLISNSNAYIFGRTTAPVLEQCISSGINATVMSYGQGGSGKSWTMFGPTCHLYNNNSNNT</sequence>
<dbReference type="GO" id="GO:0008017">
    <property type="term" value="F:microtubule binding"/>
    <property type="evidence" value="ECO:0007669"/>
    <property type="project" value="InterPro"/>
</dbReference>
<keyword evidence="7" id="KW-0505">Motor protein</keyword>
<evidence type="ECO:0000256" key="2">
    <source>
        <dbReference type="ARBA" id="ARBA00022490"/>
    </source>
</evidence>
<evidence type="ECO:0000256" key="3">
    <source>
        <dbReference type="ARBA" id="ARBA00022741"/>
    </source>
</evidence>
<keyword evidence="4 7" id="KW-0067">ATP-binding</keyword>
<protein>
    <submittedName>
        <fullName evidence="9">Kinesin-like protein KIF2B</fullName>
    </submittedName>
</protein>
<feature type="non-terminal residue" evidence="9">
    <location>
        <position position="1"/>
    </location>
</feature>
<dbReference type="PROSITE" id="PS50067">
    <property type="entry name" value="KINESIN_MOTOR_2"/>
    <property type="match status" value="1"/>
</dbReference>
<dbReference type="Pfam" id="PF00225">
    <property type="entry name" value="Kinesin"/>
    <property type="match status" value="1"/>
</dbReference>
<evidence type="ECO:0000313" key="9">
    <source>
        <dbReference type="EMBL" id="JAG35866.1"/>
    </source>
</evidence>
<dbReference type="InterPro" id="IPR036961">
    <property type="entry name" value="Kinesin_motor_dom_sf"/>
</dbReference>
<keyword evidence="2" id="KW-0963">Cytoplasm</keyword>
<dbReference type="GO" id="GO:0005875">
    <property type="term" value="C:microtubule associated complex"/>
    <property type="evidence" value="ECO:0007669"/>
    <property type="project" value="TreeGrafter"/>
</dbReference>
<keyword evidence="6" id="KW-0206">Cytoskeleton</keyword>
<feature type="binding site" evidence="7">
    <location>
        <begin position="128"/>
        <end position="135"/>
    </location>
    <ligand>
        <name>ATP</name>
        <dbReference type="ChEBI" id="CHEBI:30616"/>
    </ligand>
</feature>
<dbReference type="EMBL" id="GBHO01007738">
    <property type="protein sequence ID" value="JAG35866.1"/>
    <property type="molecule type" value="Transcribed_RNA"/>
</dbReference>
<comment type="subcellular location">
    <subcellularLocation>
        <location evidence="1">Cytoplasm</location>
        <location evidence="1">Cytoskeleton</location>
    </subcellularLocation>
</comment>
<reference evidence="9" key="1">
    <citation type="journal article" date="2014" name="PLoS ONE">
        <title>Transcriptome-Based Identification of ABC Transporters in the Western Tarnished Plant Bug Lygus hesperus.</title>
        <authorList>
            <person name="Hull J.J."/>
            <person name="Chaney K."/>
            <person name="Geib S.M."/>
            <person name="Fabrick J.A."/>
            <person name="Brent C.S."/>
            <person name="Walsh D."/>
            <person name="Lavine L.C."/>
        </authorList>
    </citation>
    <scope>NUCLEOTIDE SEQUENCE</scope>
</reference>
<dbReference type="GO" id="GO:0005524">
    <property type="term" value="F:ATP binding"/>
    <property type="evidence" value="ECO:0007669"/>
    <property type="project" value="UniProtKB-UniRule"/>
</dbReference>
<dbReference type="PANTHER" id="PTHR47969">
    <property type="entry name" value="CHROMOSOME-ASSOCIATED KINESIN KIF4A-RELATED"/>
    <property type="match status" value="1"/>
</dbReference>
<dbReference type="AlphaFoldDB" id="A0A0A9YW59"/>
<dbReference type="InterPro" id="IPR027417">
    <property type="entry name" value="P-loop_NTPase"/>
</dbReference>
<proteinExistence type="inferred from homology"/>
<accession>A0A0A9YW59</accession>
<evidence type="ECO:0000256" key="4">
    <source>
        <dbReference type="ARBA" id="ARBA00022840"/>
    </source>
</evidence>
<dbReference type="GO" id="GO:0051231">
    <property type="term" value="P:spindle elongation"/>
    <property type="evidence" value="ECO:0007669"/>
    <property type="project" value="TreeGrafter"/>
</dbReference>